<comment type="caution">
    <text evidence="1">The sequence shown here is derived from an EMBL/GenBank/DDBJ whole genome shotgun (WGS) entry which is preliminary data.</text>
</comment>
<gene>
    <name evidence="1" type="ORF">J437_LFUL003131</name>
</gene>
<dbReference type="AlphaFoldDB" id="A0A8K0KT66"/>
<keyword evidence="2" id="KW-1185">Reference proteome</keyword>
<protein>
    <submittedName>
        <fullName evidence="1">Uncharacterized protein</fullName>
    </submittedName>
</protein>
<evidence type="ECO:0000313" key="1">
    <source>
        <dbReference type="EMBL" id="KAG8240417.1"/>
    </source>
</evidence>
<dbReference type="OrthoDB" id="10069847at2759"/>
<evidence type="ECO:0000313" key="2">
    <source>
        <dbReference type="Proteomes" id="UP000792457"/>
    </source>
</evidence>
<sequence length="89" mass="9966">MGENERRGSLQNNLKVSGNGSWEKLGLTSLYCVTTLIGYYSGKVMELIVKGSYCEARTFWNKKMGTAEYSEWFRSDEKECVAYPGGSAC</sequence>
<organism evidence="1 2">
    <name type="scientific">Ladona fulva</name>
    <name type="common">Scarce chaser dragonfly</name>
    <name type="synonym">Libellula fulva</name>
    <dbReference type="NCBI Taxonomy" id="123851"/>
    <lineage>
        <taxon>Eukaryota</taxon>
        <taxon>Metazoa</taxon>
        <taxon>Ecdysozoa</taxon>
        <taxon>Arthropoda</taxon>
        <taxon>Hexapoda</taxon>
        <taxon>Insecta</taxon>
        <taxon>Pterygota</taxon>
        <taxon>Palaeoptera</taxon>
        <taxon>Odonata</taxon>
        <taxon>Epiprocta</taxon>
        <taxon>Anisoptera</taxon>
        <taxon>Libelluloidea</taxon>
        <taxon>Libellulidae</taxon>
        <taxon>Ladona</taxon>
    </lineage>
</organism>
<accession>A0A8K0KT66</accession>
<dbReference type="EMBL" id="KZ312452">
    <property type="protein sequence ID" value="KAG8240417.1"/>
    <property type="molecule type" value="Genomic_DNA"/>
</dbReference>
<proteinExistence type="predicted"/>
<reference evidence="1" key="1">
    <citation type="submission" date="2013-04" db="EMBL/GenBank/DDBJ databases">
        <authorList>
            <person name="Qu J."/>
            <person name="Murali S.C."/>
            <person name="Bandaranaike D."/>
            <person name="Bellair M."/>
            <person name="Blankenburg K."/>
            <person name="Chao H."/>
            <person name="Dinh H."/>
            <person name="Doddapaneni H."/>
            <person name="Downs B."/>
            <person name="Dugan-Rocha S."/>
            <person name="Elkadiri S."/>
            <person name="Gnanaolivu R.D."/>
            <person name="Hernandez B."/>
            <person name="Javaid M."/>
            <person name="Jayaseelan J.C."/>
            <person name="Lee S."/>
            <person name="Li M."/>
            <person name="Ming W."/>
            <person name="Munidasa M."/>
            <person name="Muniz J."/>
            <person name="Nguyen L."/>
            <person name="Ongeri F."/>
            <person name="Osuji N."/>
            <person name="Pu L.-L."/>
            <person name="Puazo M."/>
            <person name="Qu C."/>
            <person name="Quiroz J."/>
            <person name="Raj R."/>
            <person name="Weissenberger G."/>
            <person name="Xin Y."/>
            <person name="Zou X."/>
            <person name="Han Y."/>
            <person name="Richards S."/>
            <person name="Worley K."/>
            <person name="Muzny D."/>
            <person name="Gibbs R."/>
        </authorList>
    </citation>
    <scope>NUCLEOTIDE SEQUENCE</scope>
    <source>
        <strain evidence="1">Sampled in the wild</strain>
    </source>
</reference>
<dbReference type="Proteomes" id="UP000792457">
    <property type="component" value="Unassembled WGS sequence"/>
</dbReference>
<reference evidence="1" key="2">
    <citation type="submission" date="2017-10" db="EMBL/GenBank/DDBJ databases">
        <title>Ladona fulva Genome sequencing and assembly.</title>
        <authorList>
            <person name="Murali S."/>
            <person name="Richards S."/>
            <person name="Bandaranaike D."/>
            <person name="Bellair M."/>
            <person name="Blankenburg K."/>
            <person name="Chao H."/>
            <person name="Dinh H."/>
            <person name="Doddapaneni H."/>
            <person name="Dugan-Rocha S."/>
            <person name="Elkadiri S."/>
            <person name="Gnanaolivu R."/>
            <person name="Hernandez B."/>
            <person name="Skinner E."/>
            <person name="Javaid M."/>
            <person name="Lee S."/>
            <person name="Li M."/>
            <person name="Ming W."/>
            <person name="Munidasa M."/>
            <person name="Muniz J."/>
            <person name="Nguyen L."/>
            <person name="Hughes D."/>
            <person name="Osuji N."/>
            <person name="Pu L.-L."/>
            <person name="Puazo M."/>
            <person name="Qu C."/>
            <person name="Quiroz J."/>
            <person name="Raj R."/>
            <person name="Weissenberger G."/>
            <person name="Xin Y."/>
            <person name="Zou X."/>
            <person name="Han Y."/>
            <person name="Worley K."/>
            <person name="Muzny D."/>
            <person name="Gibbs R."/>
        </authorList>
    </citation>
    <scope>NUCLEOTIDE SEQUENCE</scope>
    <source>
        <strain evidence="1">Sampled in the wild</strain>
    </source>
</reference>
<name>A0A8K0KT66_LADFU</name>